<gene>
    <name evidence="2" type="ORF">Tco_1015262</name>
</gene>
<proteinExistence type="predicted"/>
<reference evidence="2" key="1">
    <citation type="journal article" date="2022" name="Int. J. Mol. Sci.">
        <title>Draft Genome of Tanacetum Coccineum: Genomic Comparison of Closely Related Tanacetum-Family Plants.</title>
        <authorList>
            <person name="Yamashiro T."/>
            <person name="Shiraishi A."/>
            <person name="Nakayama K."/>
            <person name="Satake H."/>
        </authorList>
    </citation>
    <scope>NUCLEOTIDE SEQUENCE</scope>
</reference>
<evidence type="ECO:0008006" key="4">
    <source>
        <dbReference type="Google" id="ProtNLM"/>
    </source>
</evidence>
<keyword evidence="3" id="KW-1185">Reference proteome</keyword>
<evidence type="ECO:0000313" key="2">
    <source>
        <dbReference type="EMBL" id="GJT63782.1"/>
    </source>
</evidence>
<comment type="caution">
    <text evidence="2">The sequence shown here is derived from an EMBL/GenBank/DDBJ whole genome shotgun (WGS) entry which is preliminary data.</text>
</comment>
<feature type="region of interest" description="Disordered" evidence="1">
    <location>
        <begin position="1"/>
        <end position="23"/>
    </location>
</feature>
<dbReference type="EMBL" id="BQNB010017489">
    <property type="protein sequence ID" value="GJT63782.1"/>
    <property type="molecule type" value="Genomic_DNA"/>
</dbReference>
<reference evidence="2" key="2">
    <citation type="submission" date="2022-01" db="EMBL/GenBank/DDBJ databases">
        <authorList>
            <person name="Yamashiro T."/>
            <person name="Shiraishi A."/>
            <person name="Satake H."/>
            <person name="Nakayama K."/>
        </authorList>
    </citation>
    <scope>NUCLEOTIDE SEQUENCE</scope>
</reference>
<evidence type="ECO:0000256" key="1">
    <source>
        <dbReference type="SAM" id="MobiDB-lite"/>
    </source>
</evidence>
<name>A0ABQ5FKE5_9ASTR</name>
<evidence type="ECO:0000313" key="3">
    <source>
        <dbReference type="Proteomes" id="UP001151760"/>
    </source>
</evidence>
<dbReference type="PANTHER" id="PTHR33223">
    <property type="entry name" value="CCHC-TYPE DOMAIN-CONTAINING PROTEIN"/>
    <property type="match status" value="1"/>
</dbReference>
<sequence>LARSDDPLTSIHNQSQPEPDLSDPVMHFVVQNFNQINAMYVAFSTKRKEITSQQILDEPNDDPPIIEPWHSDSEEEATQSDKVGDEGRNPNNQPPKRNRGITAPQGQKEMEENISNDRQPCKTVKPKHESDTTFYNEPFTFKETEKSVRDLVSSLFSKRIRDYEMPDRLKVPTNLRIYDGISDPDDHLTMFMGTMDVHKLPEPARCRFFHITLCGAARFWYDSLVPGSIDGFHQLRSKF</sequence>
<organism evidence="2 3">
    <name type="scientific">Tanacetum coccineum</name>
    <dbReference type="NCBI Taxonomy" id="301880"/>
    <lineage>
        <taxon>Eukaryota</taxon>
        <taxon>Viridiplantae</taxon>
        <taxon>Streptophyta</taxon>
        <taxon>Embryophyta</taxon>
        <taxon>Tracheophyta</taxon>
        <taxon>Spermatophyta</taxon>
        <taxon>Magnoliopsida</taxon>
        <taxon>eudicotyledons</taxon>
        <taxon>Gunneridae</taxon>
        <taxon>Pentapetalae</taxon>
        <taxon>asterids</taxon>
        <taxon>campanulids</taxon>
        <taxon>Asterales</taxon>
        <taxon>Asteraceae</taxon>
        <taxon>Asteroideae</taxon>
        <taxon>Anthemideae</taxon>
        <taxon>Anthemidinae</taxon>
        <taxon>Tanacetum</taxon>
    </lineage>
</organism>
<feature type="region of interest" description="Disordered" evidence="1">
    <location>
        <begin position="52"/>
        <end position="132"/>
    </location>
</feature>
<protein>
    <recommendedName>
        <fullName evidence="4">Reverse transcriptase domain-containing protein</fullName>
    </recommendedName>
</protein>
<dbReference type="Proteomes" id="UP001151760">
    <property type="component" value="Unassembled WGS sequence"/>
</dbReference>
<feature type="non-terminal residue" evidence="2">
    <location>
        <position position="1"/>
    </location>
</feature>
<dbReference type="PANTHER" id="PTHR33223:SF6">
    <property type="entry name" value="CCHC-TYPE DOMAIN-CONTAINING PROTEIN"/>
    <property type="match status" value="1"/>
</dbReference>
<accession>A0ABQ5FKE5</accession>